<proteinExistence type="inferred from homology"/>
<evidence type="ECO:0000256" key="3">
    <source>
        <dbReference type="SAM" id="Coils"/>
    </source>
</evidence>
<keyword evidence="2 3" id="KW-0175">Coiled coil</keyword>
<evidence type="ECO:0000256" key="2">
    <source>
        <dbReference type="ARBA" id="ARBA00023054"/>
    </source>
</evidence>
<feature type="coiled-coil region" evidence="3">
    <location>
        <begin position="2007"/>
        <end position="2041"/>
    </location>
</feature>
<feature type="coiled-coil region" evidence="3">
    <location>
        <begin position="940"/>
        <end position="1094"/>
    </location>
</feature>
<feature type="coiled-coil region" evidence="3">
    <location>
        <begin position="1846"/>
        <end position="1876"/>
    </location>
</feature>
<organism evidence="6 7">
    <name type="scientific">Mytilus galloprovincialis</name>
    <name type="common">Mediterranean mussel</name>
    <dbReference type="NCBI Taxonomy" id="29158"/>
    <lineage>
        <taxon>Eukaryota</taxon>
        <taxon>Metazoa</taxon>
        <taxon>Spiralia</taxon>
        <taxon>Lophotrochozoa</taxon>
        <taxon>Mollusca</taxon>
        <taxon>Bivalvia</taxon>
        <taxon>Autobranchia</taxon>
        <taxon>Pteriomorphia</taxon>
        <taxon>Mytilida</taxon>
        <taxon>Mytiloidea</taxon>
        <taxon>Mytilidae</taxon>
        <taxon>Mytilinae</taxon>
        <taxon>Mytilus</taxon>
    </lineage>
</organism>
<evidence type="ECO:0000313" key="6">
    <source>
        <dbReference type="EMBL" id="VDI23168.1"/>
    </source>
</evidence>
<evidence type="ECO:0000259" key="5">
    <source>
        <dbReference type="Pfam" id="PF16034"/>
    </source>
</evidence>
<keyword evidence="7" id="KW-1185">Reference proteome</keyword>
<feature type="compositionally biased region" description="Polar residues" evidence="4">
    <location>
        <begin position="1814"/>
        <end position="1825"/>
    </location>
</feature>
<feature type="coiled-coil region" evidence="3">
    <location>
        <begin position="2228"/>
        <end position="2255"/>
    </location>
</feature>
<evidence type="ECO:0000313" key="7">
    <source>
        <dbReference type="Proteomes" id="UP000596742"/>
    </source>
</evidence>
<feature type="compositionally biased region" description="Polar residues" evidence="4">
    <location>
        <begin position="502"/>
        <end position="514"/>
    </location>
</feature>
<feature type="compositionally biased region" description="Polar residues" evidence="4">
    <location>
        <begin position="2478"/>
        <end position="2492"/>
    </location>
</feature>
<feature type="coiled-coil region" evidence="3">
    <location>
        <begin position="589"/>
        <end position="668"/>
    </location>
</feature>
<feature type="coiled-coil region" evidence="3">
    <location>
        <begin position="93"/>
        <end position="190"/>
    </location>
</feature>
<gene>
    <name evidence="6" type="ORF">MGAL_10B016313</name>
</gene>
<feature type="coiled-coil region" evidence="3">
    <location>
        <begin position="1228"/>
        <end position="1338"/>
    </location>
</feature>
<comment type="caution">
    <text evidence="6">The sequence shown here is derived from an EMBL/GenBank/DDBJ whole genome shotgun (WGS) entry which is preliminary data.</text>
</comment>
<feature type="region of interest" description="Disordered" evidence="4">
    <location>
        <begin position="484"/>
        <end position="514"/>
    </location>
</feature>
<dbReference type="Pfam" id="PF16034">
    <property type="entry name" value="JAKMIP_CC3"/>
    <property type="match status" value="1"/>
</dbReference>
<dbReference type="InterPro" id="IPR031994">
    <property type="entry name" value="JAKMIP_C"/>
</dbReference>
<feature type="region of interest" description="Disordered" evidence="4">
    <location>
        <begin position="1806"/>
        <end position="1834"/>
    </location>
</feature>
<accession>A0A8B6DRS6</accession>
<dbReference type="SUPFAM" id="SSF57997">
    <property type="entry name" value="Tropomyosin"/>
    <property type="match status" value="1"/>
</dbReference>
<evidence type="ECO:0000256" key="1">
    <source>
        <dbReference type="ARBA" id="ARBA00005239"/>
    </source>
</evidence>
<comment type="similarity">
    <text evidence="1">Belongs to the JAKMIP family.</text>
</comment>
<dbReference type="InterPro" id="IPR024836">
    <property type="entry name" value="JAKMIP"/>
</dbReference>
<protein>
    <submittedName>
        <fullName evidence="6">Golgin subfamily B member 1</fullName>
    </submittedName>
</protein>
<evidence type="ECO:0000256" key="4">
    <source>
        <dbReference type="SAM" id="MobiDB-lite"/>
    </source>
</evidence>
<feature type="region of interest" description="Disordered" evidence="4">
    <location>
        <begin position="1505"/>
        <end position="1533"/>
    </location>
</feature>
<dbReference type="GO" id="GO:0019900">
    <property type="term" value="F:kinase binding"/>
    <property type="evidence" value="ECO:0007669"/>
    <property type="project" value="InterPro"/>
</dbReference>
<feature type="coiled-coil region" evidence="3">
    <location>
        <begin position="2094"/>
        <end position="2156"/>
    </location>
</feature>
<reference evidence="6" key="1">
    <citation type="submission" date="2018-11" db="EMBL/GenBank/DDBJ databases">
        <authorList>
            <person name="Alioto T."/>
            <person name="Alioto T."/>
        </authorList>
    </citation>
    <scope>NUCLEOTIDE SEQUENCE</scope>
</reference>
<dbReference type="Proteomes" id="UP000596742">
    <property type="component" value="Unassembled WGS sequence"/>
</dbReference>
<feature type="coiled-coil region" evidence="3">
    <location>
        <begin position="1916"/>
        <end position="1960"/>
    </location>
</feature>
<feature type="coiled-coil region" evidence="3">
    <location>
        <begin position="846"/>
        <end position="912"/>
    </location>
</feature>
<sequence length="2637" mass="304187">MELCHSEGYDECHVRPIYSTLGHLIAIIEKLRNEDDPDPDLPRNTIKLLLECESCLDKMAAQGSSGIMALSQVQSRTSTSQSERESISSELDVKNSTMKLKNCEQKLKNFKEKNKKFLEKNIELTTKNRELADNIQTITKDYNKMKEQQEYSKKRIKQLTQQINQEKMTNGELEIRLQEMENLKLELTVQNKAVTALRLACAEKDRRIELLQHRKKKKRQYRNAEKSSRGVKETFFGYEEDSIDSSETSSILSQGTISDEELCDELSREEIEKNYQRLMKEHLELQRLHNILQRYCGSSTMDPERHFKTCKQLESDLFDATLSIENLRTQIKESKEESSKRKTEVKDLRRSERQLNEKKNELLLENSRLKDELVEAYEKIDDLEFRIVEIESQNPNPDSYHESGVLETILEEPGEVDINMDSNIENMDKDKLVQHVQGLEQTANELQQKVITLQQEKETMETKLKHHGTLEEREQMEVMEAKVQEVEEDGGEASPRHRAGSFDSNYSSRDMSNTSLDLSGEANLSFMSNTDHSNAFAENCVDFETLSRETNSTLSRIYDTQNMSSSDLSQLKLHLNMLSQEVCKMHAGNVSLKNELHNSSVRQEELEQDENKLVQIMTLYKTLQDQVNQFDVTEKQLREKLKLTENSLAELEQSESQLRERTLKAEEKEHSARRQTHEYLSKIGELKEIILDKDMVESKLSEKVTILGKAELISTEKIKELEARNNELKQRLDLKEEFEADVTFEKNLNDTISELQSENDSLTMRCSELEENEEILRINWEKSAQEHINRIQSLEDKIESLEFSNIELKSKLEEQDTEADAHRPSLALELSEVDQSKGDSQINQTIEFLLHRINNLESTLSSLEEAKNTKIESLQEQIAKLKENEIRLSETVSEMEREEKELKSQLQFNQGKRYSNDAVVQYEGKIHELHRSQENLLEHLDSMEDHESNLKERMREMEEKYERKIEHLEKEIANYIEQEQVFTEKISEFEKYETEMMEKLDAADEENQQLAEENRQLIDKVLKTNHLDSELEESETSGINGQTEMIDQLNNELGEIKTEKCRVDELLQRTETELQQVQLENDDLNERLIELDSSEQECLEKLHKYEHQGAELTHLRKKVDVLEDAEIKLMDRVTELEEIEQGLRAQLDNNNKDVQLGVQETDTNDLNDNIPSLSTEIPLNDTCVEEFCVKSLAVISESKTDHLLCDKQTDTIDLMDVKCDGSNSPGKVTGLFERLQDLENENTSLTEKLSSLTSTDKQVRQLSEKIKMLEGSEDKLMERVMELEEIEDRVKGELKRAKAAENRLGEVEQELSDVQKTMEDMEYKVESLELENNTLRNELNSSGVSQVHSEANIEKILELEHAKAYLTKERDNLLLHLSEEKTKALKADNDLKELQNKFNEIQTKLDETEISEKSLKENLNSLEKEKEKLLDTVDDLEHKVKTSEEDIEQFDLLKDKLDEKIQRLENELAQVEESEFALKKDNIEVHKLNDQLTQGNKDLEGQLEETRNKLQVTDDAKTETESKLENSEKSNLELQSNLESVQKSKDEIEKTIKDAIESKKTAERKMEFAEISRQQMENKLKEMDKLYEEVQSNLENSKKTILSLKRKSLTAETSGMEFQLKVEKANKAKNDAEKQLEIVRKSNSYLQSKVMKGSGSRFSSDNNQNSVESIHTDTCMTCGSNLKLPKQLSTFQGGLDDLVQDYRDQLELDTSSSTDCTLPSHLMTLDEPFQVIMKDLMTCKLCIQNRISGLQEQEKSLRDANKLLENHYKSDIEELNKSIATVQKDKVTLQEELSVLEEKTQESCQKLEEKLPQNVETVDSSSQTDTSEENQVREPLTMTGEMEEPEDILRQRIMELEKLEKHLKKQVSDLESDREQLHDIARKDKALIHEQNVKIRELQLAEKTLKVQVSSYEASENKLYKKVGELENEISKMEDRISDLEILEMRLKELVRKYKLDEEVWLSKSVNLETSVSELTVSEYNLKKQLESVQKEKLSYSEKSEYLALRLKELENAEANLVQRMKDQENKEKALNQRLGELESSGSSTEAQAVELHNSNIVLTQQLNQAIQENGALVHQTSQLQSQLIMLDQQCVSLHEAYSQLKEEKHVLEKSEKDLEGKVKAKRLSGVDIEEQLHKLEENEKTLKEKISTLQRSENRLKYKVQQIESLDSQELSEVSESKIPHKLEECQQRLVILRKQNIHLKKQITGVPESSVFKREYKQMEARVALIEHTEAQLHNVEQLNAQLQQRVDQLLQGKQAPETEEEMKILKERLKQNEVHLQIFRQLAIDGQWDEILPILNSVNLIKGYRPVESAGLPTEGRKTVTSMAGQPLEELTKQMVSTDLHMARYPDDQSDDSMVDEYITPVELSCAELEVTEDGHFILLNQSKRGTDQSKPTAEEKRKLINDLISHLDKDSDDLDSSIEEIHWKKVESLLPVKSQERKWITVGQATSLHSSKPGDTRNKEEELVLGLELPSESEGMTQNGTDSNTSSPVLKRRKFLSADGTDKLKSHSGQHHTMPPSTVSKTPDSLSYYLPSSEHNSGDDMHGFVEEIKSHAAPINYAAPRTGSLHDSGHVTASTGRGTSLRERIMEIGKTLEKKAAPNSEISDEEESLFTWKTKVNWLIKIFSLFNGSKEFQ</sequence>
<dbReference type="PANTHER" id="PTHR18935">
    <property type="entry name" value="GOLGIN SUBFAMILY A MEMBER 4-LIKE ISOFORM X1"/>
    <property type="match status" value="1"/>
</dbReference>
<name>A0A8B6DRS6_MYTGA</name>
<feature type="compositionally biased region" description="Basic and acidic residues" evidence="4">
    <location>
        <begin position="1505"/>
        <end position="1531"/>
    </location>
</feature>
<feature type="region of interest" description="Disordered" evidence="4">
    <location>
        <begin position="2472"/>
        <end position="2545"/>
    </location>
</feature>
<dbReference type="PANTHER" id="PTHR18935:SF8">
    <property type="entry name" value="GOLGIN SUBFAMILY A MEMBER 4-LIKE ISOFORM X1"/>
    <property type="match status" value="1"/>
</dbReference>
<feature type="coiled-coil region" evidence="3">
    <location>
        <begin position="711"/>
        <end position="818"/>
    </location>
</feature>
<feature type="domain" description="Janus kinase and microtubule-interacting protein C-terminal" evidence="5">
    <location>
        <begin position="209"/>
        <end position="393"/>
    </location>
</feature>
<dbReference type="OrthoDB" id="4158657at2759"/>
<feature type="region of interest" description="Disordered" evidence="4">
    <location>
        <begin position="333"/>
        <end position="352"/>
    </location>
</feature>
<dbReference type="GO" id="GO:0008017">
    <property type="term" value="F:microtubule binding"/>
    <property type="evidence" value="ECO:0007669"/>
    <property type="project" value="InterPro"/>
</dbReference>
<feature type="compositionally biased region" description="Polar residues" evidence="4">
    <location>
        <begin position="2519"/>
        <end position="2529"/>
    </location>
</feature>
<dbReference type="EMBL" id="UYJE01003885">
    <property type="protein sequence ID" value="VDI23168.1"/>
    <property type="molecule type" value="Genomic_DNA"/>
</dbReference>